<reference evidence="1" key="1">
    <citation type="submission" date="2020-07" db="EMBL/GenBank/DDBJ databases">
        <title>The High-quality genome of the commercially important snow crab, Chionoecetes opilio.</title>
        <authorList>
            <person name="Jeong J.-H."/>
            <person name="Ryu S."/>
        </authorList>
    </citation>
    <scope>NUCLEOTIDE SEQUENCE</scope>
    <source>
        <strain evidence="1">MADBK_172401_WGS</strain>
        <tissue evidence="1">Digestive gland</tissue>
    </source>
</reference>
<proteinExistence type="predicted"/>
<evidence type="ECO:0000313" key="1">
    <source>
        <dbReference type="EMBL" id="KAG0719459.1"/>
    </source>
</evidence>
<dbReference type="AlphaFoldDB" id="A0A8J4Y8D0"/>
<comment type="caution">
    <text evidence="1">The sequence shown here is derived from an EMBL/GenBank/DDBJ whole genome shotgun (WGS) entry which is preliminary data.</text>
</comment>
<keyword evidence="2" id="KW-1185">Reference proteome</keyword>
<dbReference type="Proteomes" id="UP000770661">
    <property type="component" value="Unassembled WGS sequence"/>
</dbReference>
<name>A0A8J4Y8D0_CHIOP</name>
<evidence type="ECO:0000313" key="2">
    <source>
        <dbReference type="Proteomes" id="UP000770661"/>
    </source>
</evidence>
<protein>
    <submittedName>
        <fullName evidence="1">Uncharacterized protein</fullName>
    </submittedName>
</protein>
<accession>A0A8J4Y8D0</accession>
<dbReference type="EMBL" id="JACEEZ010014475">
    <property type="protein sequence ID" value="KAG0719459.1"/>
    <property type="molecule type" value="Genomic_DNA"/>
</dbReference>
<organism evidence="1 2">
    <name type="scientific">Chionoecetes opilio</name>
    <name type="common">Atlantic snow crab</name>
    <name type="synonym">Cancer opilio</name>
    <dbReference type="NCBI Taxonomy" id="41210"/>
    <lineage>
        <taxon>Eukaryota</taxon>
        <taxon>Metazoa</taxon>
        <taxon>Ecdysozoa</taxon>
        <taxon>Arthropoda</taxon>
        <taxon>Crustacea</taxon>
        <taxon>Multicrustacea</taxon>
        <taxon>Malacostraca</taxon>
        <taxon>Eumalacostraca</taxon>
        <taxon>Eucarida</taxon>
        <taxon>Decapoda</taxon>
        <taxon>Pleocyemata</taxon>
        <taxon>Brachyura</taxon>
        <taxon>Eubrachyura</taxon>
        <taxon>Majoidea</taxon>
        <taxon>Majidae</taxon>
        <taxon>Chionoecetes</taxon>
    </lineage>
</organism>
<sequence length="192" mass="22173">MKEVQSFFALLSHVISWRRERKRKKEEEEWELNCAVIPASSATAILSLSQTLAIIRFHPRIPQSSWYPSSSPTFPEQPRGTLPILLSSIHYVHPENPSVFMLSSPWHPPPRCHFVLILTSPTYIWVHGHVPLMSYARRRPRPPGITWDALKCQQLVFEGRSWPSVFDLPACTPTCPPESVSRSKLCVWWIEH</sequence>
<gene>
    <name evidence="1" type="ORF">GWK47_050423</name>
</gene>